<name>A0A1V9ZGJ9_9STRA</name>
<feature type="compositionally biased region" description="Acidic residues" evidence="1">
    <location>
        <begin position="1229"/>
        <end position="1238"/>
    </location>
</feature>
<dbReference type="Pfam" id="PF00169">
    <property type="entry name" value="PH"/>
    <property type="match status" value="1"/>
</dbReference>
<comment type="caution">
    <text evidence="6">The sequence shown here is derived from an EMBL/GenBank/DDBJ whole genome shotgun (WGS) entry which is preliminary data.</text>
</comment>
<dbReference type="Gene3D" id="2.100.10.50">
    <property type="match status" value="1"/>
</dbReference>
<dbReference type="CDD" id="cd14811">
    <property type="entry name" value="bZIP_u2"/>
    <property type="match status" value="1"/>
</dbReference>
<dbReference type="GO" id="GO:0005085">
    <property type="term" value="F:guanyl-nucleotide exchange factor activity"/>
    <property type="evidence" value="ECO:0007669"/>
    <property type="project" value="InterPro"/>
</dbReference>
<dbReference type="FunFam" id="1.10.1000.11:FF:000002">
    <property type="entry name" value="Cytohesin 1"/>
    <property type="match status" value="1"/>
</dbReference>
<dbReference type="PROSITE" id="PS51498">
    <property type="entry name" value="MABP"/>
    <property type="match status" value="1"/>
</dbReference>
<sequence>MSGLNLEQLTMDLLPEDDDLLSYFLSSDVAAEDRINDLSLNPTEDLGAMGAMGRGDVNSTYGYGSSIHSEQPSSFRTQRPTSNADTASTASGEFDGPESPTAGDNDTDDDKRQRRLARNRESARQSRRRKKQYLELLEEKVAQLTEEIDATRGEHLESADKTLSALKSQMVASLHEKLASLPPMTSLGPDLTEELRTGVKTIQERYGPHSEERRAVVNYHFQQLDNLLLPPYTRFLLWMSIQDEAFFSKIQPAVNAASKKASDGDRKDSSSKKDSLWAALSSELGMTYEQEEKIKSHYKSTDSKTAKAERRKIAMAVTYLNQLKQNMEERSQAVQNHSDAIHSILTPEQSIRYQQWVQQNRTKYRDSLKERSVNFANSPTVDPEGKISTILRKPDQDLTVEDVTVLLSTLSKKHATQQDFHLIICEESLENVMDESRFDPSNCEVHALRTLGPMEAPLADLVKALLRETESDPVGFHALRDVCLQTLQPNALASASGTHHHLPATSSAIANATHVSEESSVIQSQKSPLTTKTKQHYNLWKSSKAKDGVETTEDTLINPQAPITDLVVVFSGDIIPEDFEKIEKSPTGIKADFNRGKRGQFVYLCLKRDASTLSLGSKRPPISEILLMYPEKGEVLPPNYEYVMRRGVPANLNAGAASEKLYMCYKRSSTTFLTDITLIFPKKGEKLPYGYMKIDKSPTGLPLSESSNNMDVSICYKKQLGSVETLRDTWWKAAIVDVATNPKKRESITLDMTDSKSTEIRTESLTANESHESIAPYTTTNLSSPVSKEVPEFTTDPDTLMLIKYVYPALYACHMRHGTVAMCALKIVDMFLTNELVQTNMLTNDAMFLSVITETINTSCQQGIKERLPMSLAILSKIIKHYAHGFTSGVLHECLKALLFMNDFDDESAKATLEDLIHFIMGRISDQVSPLTQLSEDNFLTNIVYSLADEAVTSVEIARVNENALNISKGHSSIYSTGFYQELQTCVKPFLGSTNECIAYQLIATLSKYAIKRNCTGMDQAFELECNSMCNTIRLLDAALLSGTKGFKERLFFGQQIRRFVFSVVNSAFVVWSEQVFAACLSLVSTLWNHYRRHLKIELALLFENVFLRILRSPTSVASKYQIRVLQELTPWFQLPHNVIEIFLNFDMDRQFVQQWKVFEQFCAVLCSIAEASCVNNGDTEEHDSTMGEHALTTILAILRSLMDASGHANLMLSNDRTRIMSMAKGGWELDESSEPAEEAPTLNEDPPPLISRRSNSSDKTKDNKVGSVYGGSVRERNEMQKKSQQLLKRGMEIAETKSFKKALEYLIAMGLIKETPRDITSFLRIYHTFFNEGDIGDYLGEGDEEFKLHVRLTYARAISFTGMTLVEALRHYLTNGGFKLPGEAQKIARMVEAFAQCYFDDSAPHSTFSSSDTIMILAYSIIMLNTDLHNPQVKKNKMSKDQFVKNNRGIDNGNDVPKPILEDIYDDILSNPIQLKGLAYTMAKQDRTSKNADAEVEKFHITLSKSVTQSEDLMKDLAMSKYTFNFFGVDASISPDLVKVLFERVWFHFLALTTTILSNNQSDVEIVLHCLDILRYCMSTCLFLEMPVERQAFSNQLTKVKSSNFVKTIPGERLSSATPSSSNAIEDDWLTTIDRDSATADPWKVIGDIHVYVNKLKESIEKRKTVETLTSVIKRINHSQSYLHDTTHFIREGDLTKRCRTGRNRLYRFFLFNDQLLYADKSSISGNWNAHQSLRLRLTRLADIPDSIMLRNAFQILNPVKTFTVIAESAGVKAEWMRAIEEAITEANKKTNRIARRLSHHHGKKRGDNNNLIAEAAKAAKADSIKADSTPSPTITISTEVKASIDQAETSHQLWLFQVQV</sequence>
<feature type="domain" description="SEC7" evidence="3">
    <location>
        <begin position="1277"/>
        <end position="1472"/>
    </location>
</feature>
<accession>A0A1V9ZGJ9</accession>
<organism evidence="6 7">
    <name type="scientific">Thraustotheca clavata</name>
    <dbReference type="NCBI Taxonomy" id="74557"/>
    <lineage>
        <taxon>Eukaryota</taxon>
        <taxon>Sar</taxon>
        <taxon>Stramenopiles</taxon>
        <taxon>Oomycota</taxon>
        <taxon>Saprolegniomycetes</taxon>
        <taxon>Saprolegniales</taxon>
        <taxon>Achlyaceae</taxon>
        <taxon>Thraustotheca</taxon>
    </lineage>
</organism>
<dbReference type="Pfam" id="PF00170">
    <property type="entry name" value="bZIP_1"/>
    <property type="match status" value="1"/>
</dbReference>
<evidence type="ECO:0000313" key="6">
    <source>
        <dbReference type="EMBL" id="OQR97031.1"/>
    </source>
</evidence>
<dbReference type="Pfam" id="PF12783">
    <property type="entry name" value="Sec7-like_HUS"/>
    <property type="match status" value="1"/>
</dbReference>
<dbReference type="Pfam" id="PF01369">
    <property type="entry name" value="Sec7"/>
    <property type="match status" value="1"/>
</dbReference>
<feature type="domain" description="BZIP" evidence="4">
    <location>
        <begin position="109"/>
        <end position="154"/>
    </location>
</feature>
<gene>
    <name evidence="6" type="ORF">THRCLA_07111</name>
</gene>
<dbReference type="GO" id="GO:0003700">
    <property type="term" value="F:DNA-binding transcription factor activity"/>
    <property type="evidence" value="ECO:0007669"/>
    <property type="project" value="InterPro"/>
</dbReference>
<dbReference type="PROSITE" id="PS00036">
    <property type="entry name" value="BZIP_BASIC"/>
    <property type="match status" value="1"/>
</dbReference>
<dbReference type="InterPro" id="IPR035999">
    <property type="entry name" value="Sec7_dom_sf"/>
</dbReference>
<dbReference type="Gene3D" id="1.20.5.170">
    <property type="match status" value="1"/>
</dbReference>
<feature type="domain" description="PH" evidence="2">
    <location>
        <begin position="1689"/>
        <end position="1786"/>
    </location>
</feature>
<dbReference type="InterPro" id="IPR011993">
    <property type="entry name" value="PH-like_dom_sf"/>
</dbReference>
<proteinExistence type="predicted"/>
<evidence type="ECO:0000259" key="4">
    <source>
        <dbReference type="PROSITE" id="PS50217"/>
    </source>
</evidence>
<dbReference type="PROSITE" id="PS50190">
    <property type="entry name" value="SEC7"/>
    <property type="match status" value="1"/>
</dbReference>
<dbReference type="SUPFAM" id="SSF57959">
    <property type="entry name" value="Leucine zipper domain"/>
    <property type="match status" value="1"/>
</dbReference>
<dbReference type="InterPro" id="IPR004827">
    <property type="entry name" value="bZIP"/>
</dbReference>
<reference evidence="6 7" key="1">
    <citation type="journal article" date="2014" name="Genome Biol. Evol.">
        <title>The secreted proteins of Achlya hypogyna and Thraustotheca clavata identify the ancestral oomycete secretome and reveal gene acquisitions by horizontal gene transfer.</title>
        <authorList>
            <person name="Misner I."/>
            <person name="Blouin N."/>
            <person name="Leonard G."/>
            <person name="Richards T.A."/>
            <person name="Lane C.E."/>
        </authorList>
    </citation>
    <scope>NUCLEOTIDE SEQUENCE [LARGE SCALE GENOMIC DNA]</scope>
    <source>
        <strain evidence="6 7">ATCC 34112</strain>
    </source>
</reference>
<evidence type="ECO:0000259" key="3">
    <source>
        <dbReference type="PROSITE" id="PS50190"/>
    </source>
</evidence>
<feature type="compositionally biased region" description="Polar residues" evidence="1">
    <location>
        <begin position="57"/>
        <end position="91"/>
    </location>
</feature>
<dbReference type="SUPFAM" id="SSF48425">
    <property type="entry name" value="Sec7 domain"/>
    <property type="match status" value="1"/>
</dbReference>
<evidence type="ECO:0000259" key="5">
    <source>
        <dbReference type="PROSITE" id="PS51498"/>
    </source>
</evidence>
<dbReference type="InterPro" id="IPR001849">
    <property type="entry name" value="PH_domain"/>
</dbReference>
<dbReference type="InterPro" id="IPR046347">
    <property type="entry name" value="bZIP_sf"/>
</dbReference>
<feature type="compositionally biased region" description="Basic and acidic residues" evidence="1">
    <location>
        <begin position="1256"/>
        <end position="1265"/>
    </location>
</feature>
<dbReference type="CDD" id="cd00171">
    <property type="entry name" value="Sec7"/>
    <property type="match status" value="1"/>
</dbReference>
<dbReference type="GO" id="GO:0005737">
    <property type="term" value="C:cytoplasm"/>
    <property type="evidence" value="ECO:0007669"/>
    <property type="project" value="UniProtKB-ARBA"/>
</dbReference>
<dbReference type="Gene3D" id="1.10.1000.11">
    <property type="entry name" value="Arf Nucleotide-binding Site Opener,domain 2"/>
    <property type="match status" value="1"/>
</dbReference>
<dbReference type="PROSITE" id="PS50217">
    <property type="entry name" value="BZIP"/>
    <property type="match status" value="1"/>
</dbReference>
<dbReference type="SMART" id="SM00338">
    <property type="entry name" value="BRLZ"/>
    <property type="match status" value="1"/>
</dbReference>
<dbReference type="Proteomes" id="UP000243217">
    <property type="component" value="Unassembled WGS sequence"/>
</dbReference>
<dbReference type="Gene3D" id="2.30.29.30">
    <property type="entry name" value="Pleckstrin-homology domain (PH domain)/Phosphotyrosine-binding domain (PTB)"/>
    <property type="match status" value="1"/>
</dbReference>
<dbReference type="EMBL" id="JNBS01001935">
    <property type="protein sequence ID" value="OQR97031.1"/>
    <property type="molecule type" value="Genomic_DNA"/>
</dbReference>
<feature type="domain" description="MABP" evidence="5">
    <location>
        <begin position="560"/>
        <end position="720"/>
    </location>
</feature>
<dbReference type="SMART" id="SM00222">
    <property type="entry name" value="Sec7"/>
    <property type="match status" value="1"/>
</dbReference>
<dbReference type="SMART" id="SM00233">
    <property type="entry name" value="PH"/>
    <property type="match status" value="1"/>
</dbReference>
<dbReference type="SUPFAM" id="SSF58113">
    <property type="entry name" value="Apolipoprotein A-I"/>
    <property type="match status" value="1"/>
</dbReference>
<dbReference type="GO" id="GO:0032012">
    <property type="term" value="P:regulation of ARF protein signal transduction"/>
    <property type="evidence" value="ECO:0007669"/>
    <property type="project" value="InterPro"/>
</dbReference>
<dbReference type="OrthoDB" id="430364at2759"/>
<dbReference type="PANTHER" id="PTHR10663">
    <property type="entry name" value="GUANYL-NUCLEOTIDE EXCHANGE FACTOR"/>
    <property type="match status" value="1"/>
</dbReference>
<dbReference type="SUPFAM" id="SSF50729">
    <property type="entry name" value="PH domain-like"/>
    <property type="match status" value="1"/>
</dbReference>
<feature type="region of interest" description="Disordered" evidence="1">
    <location>
        <begin position="33"/>
        <end position="129"/>
    </location>
</feature>
<dbReference type="InterPro" id="IPR023394">
    <property type="entry name" value="Sec7_C_sf"/>
</dbReference>
<evidence type="ECO:0000259" key="2">
    <source>
        <dbReference type="PROSITE" id="PS50003"/>
    </source>
</evidence>
<dbReference type="Gene3D" id="1.10.220.20">
    <property type="match status" value="1"/>
</dbReference>
<evidence type="ECO:0000313" key="7">
    <source>
        <dbReference type="Proteomes" id="UP000243217"/>
    </source>
</evidence>
<protein>
    <submittedName>
        <fullName evidence="6">Brefeldin A-inhibited guanine nucleotide-exchange protein</fullName>
    </submittedName>
</protein>
<keyword evidence="7" id="KW-1185">Reference proteome</keyword>
<dbReference type="STRING" id="74557.A0A1V9ZGJ9"/>
<dbReference type="InterPro" id="IPR032691">
    <property type="entry name" value="Mon2/Sec7/BIG1-like_HUS"/>
</dbReference>
<evidence type="ECO:0000256" key="1">
    <source>
        <dbReference type="SAM" id="MobiDB-lite"/>
    </source>
</evidence>
<dbReference type="InterPro" id="IPR023341">
    <property type="entry name" value="MABP"/>
</dbReference>
<dbReference type="InterPro" id="IPR000904">
    <property type="entry name" value="Sec7_dom"/>
</dbReference>
<feature type="region of interest" description="Disordered" evidence="1">
    <location>
        <begin position="1228"/>
        <end position="1280"/>
    </location>
</feature>
<dbReference type="PROSITE" id="PS50003">
    <property type="entry name" value="PH_DOMAIN"/>
    <property type="match status" value="1"/>
</dbReference>